<keyword evidence="3" id="KW-1185">Reference proteome</keyword>
<protein>
    <submittedName>
        <fullName evidence="2">Uncharacterized protein</fullName>
    </submittedName>
</protein>
<feature type="non-terminal residue" evidence="2">
    <location>
        <position position="1"/>
    </location>
</feature>
<dbReference type="Proteomes" id="UP000198211">
    <property type="component" value="Unassembled WGS sequence"/>
</dbReference>
<gene>
    <name evidence="2" type="ORF">PHMEG_00039639</name>
</gene>
<evidence type="ECO:0000313" key="2">
    <source>
        <dbReference type="EMBL" id="OWY91681.1"/>
    </source>
</evidence>
<dbReference type="OrthoDB" id="98645at2759"/>
<reference evidence="3" key="1">
    <citation type="submission" date="2017-03" db="EMBL/GenBank/DDBJ databases">
        <title>Phytopthora megakarya and P. palmivora, two closely related causual agents of cacao black pod achieved similar genome size and gene model numbers by different mechanisms.</title>
        <authorList>
            <person name="Ali S."/>
            <person name="Shao J."/>
            <person name="Larry D.J."/>
            <person name="Kronmiller B."/>
            <person name="Shen D."/>
            <person name="Strem M.D."/>
            <person name="Melnick R.L."/>
            <person name="Guiltinan M.J."/>
            <person name="Tyler B.M."/>
            <person name="Meinhardt L.W."/>
            <person name="Bailey B.A."/>
        </authorList>
    </citation>
    <scope>NUCLEOTIDE SEQUENCE [LARGE SCALE GENOMIC DNA]</scope>
    <source>
        <strain evidence="3">zdho120</strain>
    </source>
</reference>
<organism evidence="2 3">
    <name type="scientific">Phytophthora megakarya</name>
    <dbReference type="NCBI Taxonomy" id="4795"/>
    <lineage>
        <taxon>Eukaryota</taxon>
        <taxon>Sar</taxon>
        <taxon>Stramenopiles</taxon>
        <taxon>Oomycota</taxon>
        <taxon>Peronosporomycetes</taxon>
        <taxon>Peronosporales</taxon>
        <taxon>Peronosporaceae</taxon>
        <taxon>Phytophthora</taxon>
    </lineage>
</organism>
<name>A0A225UFH3_9STRA</name>
<accession>A0A225UFH3</accession>
<keyword evidence="1" id="KW-0812">Transmembrane</keyword>
<sequence>KKKGCQPLAAIWYEWFTAQSRVYSSHAVKKTTLYEFLYITAYMMLFLPAGFALDDASSSFKSDVLSEPTVGKTEQCAGILKANGSSAKAAGTALKALRALHKEGKLDKHIAQFRERVEAGSIVHPSPVSALPKFILQKA</sequence>
<dbReference type="EMBL" id="NBNE01019699">
    <property type="protein sequence ID" value="OWY91681.1"/>
    <property type="molecule type" value="Genomic_DNA"/>
</dbReference>
<comment type="caution">
    <text evidence="2">The sequence shown here is derived from an EMBL/GenBank/DDBJ whole genome shotgun (WGS) entry which is preliminary data.</text>
</comment>
<dbReference type="AlphaFoldDB" id="A0A225UFH3"/>
<evidence type="ECO:0000313" key="3">
    <source>
        <dbReference type="Proteomes" id="UP000198211"/>
    </source>
</evidence>
<evidence type="ECO:0000256" key="1">
    <source>
        <dbReference type="SAM" id="Phobius"/>
    </source>
</evidence>
<keyword evidence="1" id="KW-1133">Transmembrane helix</keyword>
<dbReference type="STRING" id="4795.A0A225UFH3"/>
<feature type="transmembrane region" description="Helical" evidence="1">
    <location>
        <begin position="36"/>
        <end position="53"/>
    </location>
</feature>
<keyword evidence="1" id="KW-0472">Membrane</keyword>
<proteinExistence type="predicted"/>